<reference evidence="2" key="1">
    <citation type="submission" date="2013-09" db="EMBL/GenBank/DDBJ databases">
        <title>Corchorus olitorius genome sequencing.</title>
        <authorList>
            <person name="Alam M."/>
            <person name="Haque M.S."/>
            <person name="Islam M.S."/>
            <person name="Emdad E.M."/>
            <person name="Islam M.M."/>
            <person name="Ahmed B."/>
            <person name="Halim A."/>
            <person name="Hossen Q.M.M."/>
            <person name="Hossain M.Z."/>
            <person name="Ahmed R."/>
            <person name="Khan M.M."/>
            <person name="Islam R."/>
            <person name="Rashid M.M."/>
            <person name="Khan S.A."/>
            <person name="Rahman M.S."/>
            <person name="Alam M."/>
            <person name="Yahiya A.S."/>
            <person name="Khan M.S."/>
            <person name="Azam M.S."/>
            <person name="Haque T."/>
            <person name="Lashkar M.Z.H."/>
            <person name="Akhand A.I."/>
            <person name="Morshed G."/>
            <person name="Roy S."/>
            <person name="Uddin K.S."/>
            <person name="Rabeya T."/>
            <person name="Hossain A.S."/>
            <person name="Chowdhury A."/>
            <person name="Snigdha A.R."/>
            <person name="Mortoza M.S."/>
            <person name="Matin S.A."/>
            <person name="Hoque S.M.E."/>
            <person name="Islam M.K."/>
            <person name="Roy D.K."/>
            <person name="Haider R."/>
            <person name="Moosa M.M."/>
            <person name="Elias S.M."/>
            <person name="Hasan A.M."/>
            <person name="Jahan S."/>
            <person name="Shafiuddin M."/>
            <person name="Mahmood N."/>
            <person name="Shommy N.S."/>
        </authorList>
    </citation>
    <scope>NUCLEOTIDE SEQUENCE [LARGE SCALE GENOMIC DNA]</scope>
    <source>
        <strain evidence="2">cv. O-4</strain>
    </source>
</reference>
<protein>
    <submittedName>
        <fullName evidence="1">Uncharacterized protein</fullName>
    </submittedName>
</protein>
<evidence type="ECO:0000313" key="2">
    <source>
        <dbReference type="Proteomes" id="UP000187203"/>
    </source>
</evidence>
<name>A0A1R3L142_9ROSI</name>
<keyword evidence="2" id="KW-1185">Reference proteome</keyword>
<proteinExistence type="predicted"/>
<evidence type="ECO:0000313" key="1">
    <source>
        <dbReference type="EMBL" id="OMP13027.1"/>
    </source>
</evidence>
<dbReference type="EMBL" id="AWUE01005350">
    <property type="protein sequence ID" value="OMP13027.1"/>
    <property type="molecule type" value="Genomic_DNA"/>
</dbReference>
<accession>A0A1R3L142</accession>
<comment type="caution">
    <text evidence="1">The sequence shown here is derived from an EMBL/GenBank/DDBJ whole genome shotgun (WGS) entry which is preliminary data.</text>
</comment>
<organism evidence="1 2">
    <name type="scientific">Corchorus olitorius</name>
    <dbReference type="NCBI Taxonomy" id="93759"/>
    <lineage>
        <taxon>Eukaryota</taxon>
        <taxon>Viridiplantae</taxon>
        <taxon>Streptophyta</taxon>
        <taxon>Embryophyta</taxon>
        <taxon>Tracheophyta</taxon>
        <taxon>Spermatophyta</taxon>
        <taxon>Magnoliopsida</taxon>
        <taxon>eudicotyledons</taxon>
        <taxon>Gunneridae</taxon>
        <taxon>Pentapetalae</taxon>
        <taxon>rosids</taxon>
        <taxon>malvids</taxon>
        <taxon>Malvales</taxon>
        <taxon>Malvaceae</taxon>
        <taxon>Grewioideae</taxon>
        <taxon>Apeibeae</taxon>
        <taxon>Corchorus</taxon>
    </lineage>
</organism>
<dbReference type="AlphaFoldDB" id="A0A1R3L142"/>
<dbReference type="Proteomes" id="UP000187203">
    <property type="component" value="Unassembled WGS sequence"/>
</dbReference>
<sequence length="333" mass="36842">MQLEVEAGPQDVVTEEARSARLFQCLFEDLVFVPDLAVDVVVAHGDAHRVAADGHAFDQRVRVVPDDVAILERARLAFVRVANEILLARKLTRHEAPLQARGEACTATAAEARGLHVGNDLLGGDLLSEDAFQLLIAATLDVIFEVPVVAVQTGENQRLDMSIVQGGHLLACSVGRRLRLEVGDQRVELLVAHEAAHVGVVDDHDRCITARAHAFAFLQREVAVGGGLVETDAQLLLQVVGSTFAARQRARQVRAHRQFESANRLGVVHVVERRHFLDPHRRHFEVLGHELHDFGRDPAFLALRDRQRRHHGGLLLVGGIFRDRPVDFLESFC</sequence>
<gene>
    <name evidence="1" type="ORF">COLO4_02409</name>
</gene>